<feature type="signal peptide" evidence="1">
    <location>
        <begin position="1"/>
        <end position="20"/>
    </location>
</feature>
<gene>
    <name evidence="3" type="ORF">Q3V30_08865</name>
</gene>
<proteinExistence type="predicted"/>
<sequence length="133" mass="14469">MKNRTLILMGAMLLAGCATSQPNEKELARSFQLSSVDGQAITAPQGMKPGINFSKEMHVTGVMCNRFFGQGTLEKGVLSVPQMASTRMMCSDQKLNQWEMTLSQMLNAGAKLKLEQNTLTLQGAGHTLVYVAE</sequence>
<accession>A0AA50HNV7</accession>
<evidence type="ECO:0000259" key="2">
    <source>
        <dbReference type="Pfam" id="PF03724"/>
    </source>
</evidence>
<evidence type="ECO:0000313" key="3">
    <source>
        <dbReference type="EMBL" id="WLS80571.1"/>
    </source>
</evidence>
<evidence type="ECO:0000256" key="1">
    <source>
        <dbReference type="SAM" id="SignalP"/>
    </source>
</evidence>
<dbReference type="PROSITE" id="PS51257">
    <property type="entry name" value="PROKAR_LIPOPROTEIN"/>
    <property type="match status" value="1"/>
</dbReference>
<feature type="domain" description="DUF306" evidence="2">
    <location>
        <begin position="26"/>
        <end position="127"/>
    </location>
</feature>
<evidence type="ECO:0000313" key="4">
    <source>
        <dbReference type="Proteomes" id="UP001228139"/>
    </source>
</evidence>
<dbReference type="RefSeq" id="WP_306212420.1">
    <property type="nucleotide sequence ID" value="NZ_CP132353.1"/>
</dbReference>
<organism evidence="3 4">
    <name type="scientific">Erwinia pyri</name>
    <dbReference type="NCBI Taxonomy" id="3062598"/>
    <lineage>
        <taxon>Bacteria</taxon>
        <taxon>Pseudomonadati</taxon>
        <taxon>Pseudomonadota</taxon>
        <taxon>Gammaproteobacteria</taxon>
        <taxon>Enterobacterales</taxon>
        <taxon>Erwiniaceae</taxon>
        <taxon>Erwinia</taxon>
    </lineage>
</organism>
<dbReference type="Proteomes" id="UP001228139">
    <property type="component" value="Chromosome"/>
</dbReference>
<dbReference type="Pfam" id="PF03724">
    <property type="entry name" value="META"/>
    <property type="match status" value="1"/>
</dbReference>
<dbReference type="Gene3D" id="2.40.128.270">
    <property type="match status" value="1"/>
</dbReference>
<name>A0AA50HNV7_9GAMM</name>
<dbReference type="AlphaFoldDB" id="A0AA50HNV7"/>
<dbReference type="EMBL" id="CP132353">
    <property type="protein sequence ID" value="WLS80571.1"/>
    <property type="molecule type" value="Genomic_DNA"/>
</dbReference>
<dbReference type="PANTHER" id="PTHR35535">
    <property type="entry name" value="HEAT SHOCK PROTEIN HSLJ"/>
    <property type="match status" value="1"/>
</dbReference>
<protein>
    <submittedName>
        <fullName evidence="3">META domain-containing protein</fullName>
    </submittedName>
</protein>
<feature type="chain" id="PRO_5041349144" evidence="1">
    <location>
        <begin position="21"/>
        <end position="133"/>
    </location>
</feature>
<dbReference type="InterPro" id="IPR005184">
    <property type="entry name" value="DUF306_Meta_HslJ"/>
</dbReference>
<keyword evidence="1" id="KW-0732">Signal</keyword>
<dbReference type="PANTHER" id="PTHR35535:SF1">
    <property type="entry name" value="HEAT SHOCK PROTEIN HSLJ"/>
    <property type="match status" value="1"/>
</dbReference>
<keyword evidence="4" id="KW-1185">Reference proteome</keyword>
<reference evidence="3 4" key="1">
    <citation type="submission" date="2023-07" db="EMBL/GenBank/DDBJ databases">
        <title>Pathogenic bacteria of pear tree diseases.</title>
        <authorList>
            <person name="Zhang Z."/>
            <person name="He L."/>
            <person name="Huang R."/>
        </authorList>
    </citation>
    <scope>NUCLEOTIDE SEQUENCE [LARGE SCALE GENOMIC DNA]</scope>
    <source>
        <strain evidence="3 4">DE2</strain>
    </source>
</reference>
<dbReference type="KEGG" id="epi:Q3V30_08865"/>
<dbReference type="InterPro" id="IPR053147">
    <property type="entry name" value="Hsp_HslJ-like"/>
</dbReference>
<dbReference type="InterPro" id="IPR038670">
    <property type="entry name" value="HslJ-like_sf"/>
</dbReference>